<dbReference type="SUPFAM" id="SSF47895">
    <property type="entry name" value="Transducin (alpha subunit), insertion domain"/>
    <property type="match status" value="1"/>
</dbReference>
<dbReference type="InterPro" id="IPR011025">
    <property type="entry name" value="GproteinA_insert"/>
</dbReference>
<dbReference type="STRING" id="685588.A0A067SRL7"/>
<dbReference type="HOGENOM" id="CLU_2628525_0_0_1"/>
<dbReference type="OrthoDB" id="3014941at2759"/>
<protein>
    <submittedName>
        <fullName evidence="1">Uncharacterized protein</fullName>
    </submittedName>
</protein>
<gene>
    <name evidence="1" type="ORF">GALMADRAFT_49236</name>
</gene>
<feature type="non-terminal residue" evidence="1">
    <location>
        <position position="1"/>
    </location>
</feature>
<keyword evidence="2" id="KW-1185">Reference proteome</keyword>
<organism evidence="1 2">
    <name type="scientific">Galerina marginata (strain CBS 339.88)</name>
    <dbReference type="NCBI Taxonomy" id="685588"/>
    <lineage>
        <taxon>Eukaryota</taxon>
        <taxon>Fungi</taxon>
        <taxon>Dikarya</taxon>
        <taxon>Basidiomycota</taxon>
        <taxon>Agaricomycotina</taxon>
        <taxon>Agaricomycetes</taxon>
        <taxon>Agaricomycetidae</taxon>
        <taxon>Agaricales</taxon>
        <taxon>Agaricineae</taxon>
        <taxon>Strophariaceae</taxon>
        <taxon>Galerina</taxon>
    </lineage>
</organism>
<dbReference type="AlphaFoldDB" id="A0A067SRL7"/>
<proteinExistence type="predicted"/>
<accession>A0A067SRL7</accession>
<evidence type="ECO:0000313" key="2">
    <source>
        <dbReference type="Proteomes" id="UP000027222"/>
    </source>
</evidence>
<dbReference type="GO" id="GO:0007165">
    <property type="term" value="P:signal transduction"/>
    <property type="evidence" value="ECO:0007669"/>
    <property type="project" value="InterPro"/>
</dbReference>
<dbReference type="EMBL" id="KL142397">
    <property type="protein sequence ID" value="KDR70344.1"/>
    <property type="molecule type" value="Genomic_DNA"/>
</dbReference>
<dbReference type="Proteomes" id="UP000027222">
    <property type="component" value="Unassembled WGS sequence"/>
</dbReference>
<sequence length="78" mass="8879">ERDWYKEIIFSKTNQSLQAILEVMPRLGLAHAPHNDARPAITLSLPAQIVAEVLPRGVADAVRSLREFHLNYSVAYYF</sequence>
<name>A0A067SRL7_GALM3</name>
<evidence type="ECO:0000313" key="1">
    <source>
        <dbReference type="EMBL" id="KDR70344.1"/>
    </source>
</evidence>
<feature type="non-terminal residue" evidence="1">
    <location>
        <position position="78"/>
    </location>
</feature>
<reference evidence="2" key="1">
    <citation type="journal article" date="2014" name="Proc. Natl. Acad. Sci. U.S.A.">
        <title>Extensive sampling of basidiomycete genomes demonstrates inadequacy of the white-rot/brown-rot paradigm for wood decay fungi.</title>
        <authorList>
            <person name="Riley R."/>
            <person name="Salamov A.A."/>
            <person name="Brown D.W."/>
            <person name="Nagy L.G."/>
            <person name="Floudas D."/>
            <person name="Held B.W."/>
            <person name="Levasseur A."/>
            <person name="Lombard V."/>
            <person name="Morin E."/>
            <person name="Otillar R."/>
            <person name="Lindquist E.A."/>
            <person name="Sun H."/>
            <person name="LaButti K.M."/>
            <person name="Schmutz J."/>
            <person name="Jabbour D."/>
            <person name="Luo H."/>
            <person name="Baker S.E."/>
            <person name="Pisabarro A.G."/>
            <person name="Walton J.D."/>
            <person name="Blanchette R.A."/>
            <person name="Henrissat B."/>
            <person name="Martin F."/>
            <person name="Cullen D."/>
            <person name="Hibbett D.S."/>
            <person name="Grigoriev I.V."/>
        </authorList>
    </citation>
    <scope>NUCLEOTIDE SEQUENCE [LARGE SCALE GENOMIC DNA]</scope>
    <source>
        <strain evidence="2">CBS 339.88</strain>
    </source>
</reference>